<protein>
    <submittedName>
        <fullName evidence="1">Uncharacterized protein</fullName>
    </submittedName>
</protein>
<reference evidence="1 2" key="1">
    <citation type="journal article" date="2019" name="Mol. Biol. Evol.">
        <title>Blast fungal genomes show frequent chromosomal changes, gene gains and losses, and effector gene turnover.</title>
        <authorList>
            <person name="Gomez Luciano L.B."/>
            <person name="Jason Tsai I."/>
            <person name="Chuma I."/>
            <person name="Tosa Y."/>
            <person name="Chen Y.H."/>
            <person name="Li J.Y."/>
            <person name="Li M.Y."/>
            <person name="Jade Lu M.Y."/>
            <person name="Nakayashiki H."/>
            <person name="Li W.H."/>
        </authorList>
    </citation>
    <scope>NUCLEOTIDE SEQUENCE [LARGE SCALE GENOMIC DNA]</scope>
    <source>
        <strain evidence="1">MZ5-1-6</strain>
    </source>
</reference>
<organism evidence="1 2">
    <name type="scientific">Pyricularia oryzae</name>
    <name type="common">Rice blast fungus</name>
    <name type="synonym">Magnaporthe oryzae</name>
    <dbReference type="NCBI Taxonomy" id="318829"/>
    <lineage>
        <taxon>Eukaryota</taxon>
        <taxon>Fungi</taxon>
        <taxon>Dikarya</taxon>
        <taxon>Ascomycota</taxon>
        <taxon>Pezizomycotina</taxon>
        <taxon>Sordariomycetes</taxon>
        <taxon>Sordariomycetidae</taxon>
        <taxon>Magnaporthales</taxon>
        <taxon>Pyriculariaceae</taxon>
        <taxon>Pyricularia</taxon>
    </lineage>
</organism>
<dbReference type="EMBL" id="CP034207">
    <property type="protein sequence ID" value="QBZ60881.1"/>
    <property type="molecule type" value="Genomic_DNA"/>
</dbReference>
<gene>
    <name evidence="1" type="ORF">PoMZ_07825</name>
</gene>
<name>A0A4P7NG34_PYROR</name>
<dbReference type="AlphaFoldDB" id="A0A4P7NG34"/>
<sequence>MDAQKPPSAIDAEVTQHLESSSGSVLVSNVKSTADLSLVGDRAAVSRARVQNWQLATTGWTPLQLGMSEKRGQELKAFLQDVDLVMKLQTPAQGDDRVEPDDHPEENTQDSKP</sequence>
<dbReference type="VEuPathDB" id="FungiDB:M_BR32_EuGene_00037501"/>
<evidence type="ECO:0000313" key="1">
    <source>
        <dbReference type="EMBL" id="QBZ60881.1"/>
    </source>
</evidence>
<evidence type="ECO:0000313" key="2">
    <source>
        <dbReference type="Proteomes" id="UP000294847"/>
    </source>
</evidence>
<proteinExistence type="predicted"/>
<accession>A0A4P7NG34</accession>
<dbReference type="Proteomes" id="UP000294847">
    <property type="component" value="Chromosome 4"/>
</dbReference>